<evidence type="ECO:0000313" key="3">
    <source>
        <dbReference type="Proteomes" id="UP001218188"/>
    </source>
</evidence>
<feature type="compositionally biased region" description="Basic residues" evidence="1">
    <location>
        <begin position="572"/>
        <end position="589"/>
    </location>
</feature>
<dbReference type="AlphaFoldDB" id="A0AAD6T0M7"/>
<feature type="region of interest" description="Disordered" evidence="1">
    <location>
        <begin position="432"/>
        <end position="481"/>
    </location>
</feature>
<reference evidence="2" key="1">
    <citation type="submission" date="2023-03" db="EMBL/GenBank/DDBJ databases">
        <title>Massive genome expansion in bonnet fungi (Mycena s.s.) driven by repeated elements and novel gene families across ecological guilds.</title>
        <authorList>
            <consortium name="Lawrence Berkeley National Laboratory"/>
            <person name="Harder C.B."/>
            <person name="Miyauchi S."/>
            <person name="Viragh M."/>
            <person name="Kuo A."/>
            <person name="Thoen E."/>
            <person name="Andreopoulos B."/>
            <person name="Lu D."/>
            <person name="Skrede I."/>
            <person name="Drula E."/>
            <person name="Henrissat B."/>
            <person name="Morin E."/>
            <person name="Kohler A."/>
            <person name="Barry K."/>
            <person name="LaButti K."/>
            <person name="Morin E."/>
            <person name="Salamov A."/>
            <person name="Lipzen A."/>
            <person name="Mereny Z."/>
            <person name="Hegedus B."/>
            <person name="Baldrian P."/>
            <person name="Stursova M."/>
            <person name="Weitz H."/>
            <person name="Taylor A."/>
            <person name="Grigoriev I.V."/>
            <person name="Nagy L.G."/>
            <person name="Martin F."/>
            <person name="Kauserud H."/>
        </authorList>
    </citation>
    <scope>NUCLEOTIDE SEQUENCE</scope>
    <source>
        <strain evidence="2">CBHHK200</strain>
    </source>
</reference>
<feature type="compositionally biased region" description="Basic and acidic residues" evidence="1">
    <location>
        <begin position="687"/>
        <end position="700"/>
    </location>
</feature>
<proteinExistence type="predicted"/>
<organism evidence="2 3">
    <name type="scientific">Mycena alexandri</name>
    <dbReference type="NCBI Taxonomy" id="1745969"/>
    <lineage>
        <taxon>Eukaryota</taxon>
        <taxon>Fungi</taxon>
        <taxon>Dikarya</taxon>
        <taxon>Basidiomycota</taxon>
        <taxon>Agaricomycotina</taxon>
        <taxon>Agaricomycetes</taxon>
        <taxon>Agaricomycetidae</taxon>
        <taxon>Agaricales</taxon>
        <taxon>Marasmiineae</taxon>
        <taxon>Mycenaceae</taxon>
        <taxon>Mycena</taxon>
    </lineage>
</organism>
<comment type="caution">
    <text evidence="2">The sequence shown here is derived from an EMBL/GenBank/DDBJ whole genome shotgun (WGS) entry which is preliminary data.</text>
</comment>
<feature type="compositionally biased region" description="Basic residues" evidence="1">
    <location>
        <begin position="293"/>
        <end position="312"/>
    </location>
</feature>
<feature type="compositionally biased region" description="Low complexity" evidence="1">
    <location>
        <begin position="394"/>
        <end position="406"/>
    </location>
</feature>
<dbReference type="Proteomes" id="UP001218188">
    <property type="component" value="Unassembled WGS sequence"/>
</dbReference>
<sequence length="700" mass="77419">MDRDELQALWDIQDWDGGVDGNEDQEIRLEDVLDGSTRVDISHDGGELREAIRQEIEEEAHRAKEPSPDTDGDYPIRVVDLLDTYTLNARLDSGGLGVAAAFLKQGLFPCAPYDPTVVITTQTLEFFRHAHARCPRLSIQAFVKSLCDVHGPVQAISLPTIYNLLRRLPRSTSMVGRGGHVEANSRRGHLSFMNPRSPALRDTSPDAEEGGKTAGAPGNHAHRTEITAMTRSYYHSSAGLCRETSSAHRALFVPAHHSSCPLYKCTPIPAVILSKWRAMPAQAQYSLHEPHPLKRAGRSRRRTGSRRSRRTHCHLDHSGTRTRGAPRAHMSSPADDASGLCPEAAGRASADATWRTLLRTRRTRNAERRAARPHPPESTKTRTGPDQQPPPPHRTLWTTHTHTPDTPAHRRLRPKEGIIEFKEIRREIYQEFVSDEAAPPSANKGEAEERSARAEPARVQRVKMRKHQPCLQKAGGGGGGASVGATSWMNAPRIRPHPHVAGERNSVPPCRARIGTRAGCPSHPPPNALPVASQERQACHAVRDDKAARSKTQYVPAAAAASALERPPPRSHNSHRLGKARGYTTKKKDKKRTLAFLVVPSASVRVLRGYAESARKAQKGKAPEGRGKERTLWDGDGEAVGASERLAVARTDSLHIEKEEKREDEGEQEEPGNGNKGKMEEGEEERVEERQRWQEDRKKG</sequence>
<feature type="compositionally biased region" description="Basic and acidic residues" evidence="1">
    <location>
        <begin position="621"/>
        <end position="633"/>
    </location>
</feature>
<feature type="region of interest" description="Disordered" evidence="1">
    <location>
        <begin position="287"/>
        <end position="415"/>
    </location>
</feature>
<name>A0AAD6T0M7_9AGAR</name>
<feature type="region of interest" description="Disordered" evidence="1">
    <location>
        <begin position="614"/>
        <end position="700"/>
    </location>
</feature>
<feature type="compositionally biased region" description="Basic and acidic residues" evidence="1">
    <location>
        <begin position="364"/>
        <end position="380"/>
    </location>
</feature>
<feature type="region of interest" description="Disordered" evidence="1">
    <location>
        <begin position="559"/>
        <end position="589"/>
    </location>
</feature>
<keyword evidence="3" id="KW-1185">Reference proteome</keyword>
<feature type="region of interest" description="Disordered" evidence="1">
    <location>
        <begin position="189"/>
        <end position="220"/>
    </location>
</feature>
<feature type="compositionally biased region" description="Basic and acidic residues" evidence="1">
    <location>
        <begin position="652"/>
        <end position="664"/>
    </location>
</feature>
<evidence type="ECO:0000256" key="1">
    <source>
        <dbReference type="SAM" id="MobiDB-lite"/>
    </source>
</evidence>
<dbReference type="EMBL" id="JARJCM010000051">
    <property type="protein sequence ID" value="KAJ7035247.1"/>
    <property type="molecule type" value="Genomic_DNA"/>
</dbReference>
<accession>A0AAD6T0M7</accession>
<evidence type="ECO:0000313" key="2">
    <source>
        <dbReference type="EMBL" id="KAJ7035247.1"/>
    </source>
</evidence>
<gene>
    <name evidence="2" type="ORF">C8F04DRAFT_1182414</name>
</gene>
<feature type="compositionally biased region" description="Basic and acidic residues" evidence="1">
    <location>
        <begin position="445"/>
        <end position="458"/>
    </location>
</feature>
<protein>
    <submittedName>
        <fullName evidence="2">Uncharacterized protein</fullName>
    </submittedName>
</protein>